<comment type="caution">
    <text evidence="1">The sequence shown here is derived from an EMBL/GenBank/DDBJ whole genome shotgun (WGS) entry which is preliminary data.</text>
</comment>
<organism evidence="1 2">
    <name type="scientific">Funneliformis caledonium</name>
    <dbReference type="NCBI Taxonomy" id="1117310"/>
    <lineage>
        <taxon>Eukaryota</taxon>
        <taxon>Fungi</taxon>
        <taxon>Fungi incertae sedis</taxon>
        <taxon>Mucoromycota</taxon>
        <taxon>Glomeromycotina</taxon>
        <taxon>Glomeromycetes</taxon>
        <taxon>Glomerales</taxon>
        <taxon>Glomeraceae</taxon>
        <taxon>Funneliformis</taxon>
    </lineage>
</organism>
<proteinExistence type="predicted"/>
<dbReference type="EMBL" id="CAJVPQ010006268">
    <property type="protein sequence ID" value="CAG8682630.1"/>
    <property type="molecule type" value="Genomic_DNA"/>
</dbReference>
<dbReference type="Proteomes" id="UP000789570">
    <property type="component" value="Unassembled WGS sequence"/>
</dbReference>
<sequence>MKQRERDHIVKILSPIFGLIFEEFNIGIFELNCITSRKQKYINEEYVKLNPPSRMMDLVISLHSYKIELLVLEAGNTEGLMDDIKFWEDHSKIKVVMKDCMDAF</sequence>
<keyword evidence="2" id="KW-1185">Reference proteome</keyword>
<name>A0A9N9ENT1_9GLOM</name>
<evidence type="ECO:0000313" key="1">
    <source>
        <dbReference type="EMBL" id="CAG8682630.1"/>
    </source>
</evidence>
<evidence type="ECO:0000313" key="2">
    <source>
        <dbReference type="Proteomes" id="UP000789570"/>
    </source>
</evidence>
<reference evidence="1" key="1">
    <citation type="submission" date="2021-06" db="EMBL/GenBank/DDBJ databases">
        <authorList>
            <person name="Kallberg Y."/>
            <person name="Tangrot J."/>
            <person name="Rosling A."/>
        </authorList>
    </citation>
    <scope>NUCLEOTIDE SEQUENCE</scope>
    <source>
        <strain evidence="1">UK204</strain>
    </source>
</reference>
<dbReference type="AlphaFoldDB" id="A0A9N9ENT1"/>
<accession>A0A9N9ENT1</accession>
<gene>
    <name evidence="1" type="ORF">FCALED_LOCUS12581</name>
</gene>
<dbReference type="OrthoDB" id="2448893at2759"/>
<protein>
    <submittedName>
        <fullName evidence="1">1150_t:CDS:1</fullName>
    </submittedName>
</protein>